<keyword evidence="6" id="KW-1185">Reference proteome</keyword>
<evidence type="ECO:0000313" key="5">
    <source>
        <dbReference type="EMBL" id="CAI9263299.1"/>
    </source>
</evidence>
<keyword evidence="2" id="KW-0545">Nucleotide biosynthesis</keyword>
<reference evidence="5" key="1">
    <citation type="submission" date="2023-04" db="EMBL/GenBank/DDBJ databases">
        <authorList>
            <person name="Vijverberg K."/>
            <person name="Xiong W."/>
            <person name="Schranz E."/>
        </authorList>
    </citation>
    <scope>NUCLEOTIDE SEQUENCE</scope>
</reference>
<dbReference type="InterPro" id="IPR029099">
    <property type="entry name" value="Pribosyltran_N"/>
</dbReference>
<comment type="similarity">
    <text evidence="1">Belongs to the ribose-phosphate pyrophosphokinase family.</text>
</comment>
<dbReference type="GO" id="GO:0005737">
    <property type="term" value="C:cytoplasm"/>
    <property type="evidence" value="ECO:0007669"/>
    <property type="project" value="TreeGrafter"/>
</dbReference>
<evidence type="ECO:0000256" key="1">
    <source>
        <dbReference type="ARBA" id="ARBA00006478"/>
    </source>
</evidence>
<feature type="domain" description="Ribose-phosphate pyrophosphokinase N-terminal" evidence="4">
    <location>
        <begin position="124"/>
        <end position="163"/>
    </location>
</feature>
<organism evidence="5 6">
    <name type="scientific">Lactuca saligna</name>
    <name type="common">Willowleaf lettuce</name>
    <dbReference type="NCBI Taxonomy" id="75948"/>
    <lineage>
        <taxon>Eukaryota</taxon>
        <taxon>Viridiplantae</taxon>
        <taxon>Streptophyta</taxon>
        <taxon>Embryophyta</taxon>
        <taxon>Tracheophyta</taxon>
        <taxon>Spermatophyta</taxon>
        <taxon>Magnoliopsida</taxon>
        <taxon>eudicotyledons</taxon>
        <taxon>Gunneridae</taxon>
        <taxon>Pentapetalae</taxon>
        <taxon>asterids</taxon>
        <taxon>campanulids</taxon>
        <taxon>Asterales</taxon>
        <taxon>Asteraceae</taxon>
        <taxon>Cichorioideae</taxon>
        <taxon>Cichorieae</taxon>
        <taxon>Lactucinae</taxon>
        <taxon>Lactuca</taxon>
    </lineage>
</organism>
<evidence type="ECO:0000313" key="6">
    <source>
        <dbReference type="Proteomes" id="UP001177003"/>
    </source>
</evidence>
<dbReference type="PANTHER" id="PTHR10210">
    <property type="entry name" value="RIBOSE-PHOSPHATE DIPHOSPHOKINASE FAMILY MEMBER"/>
    <property type="match status" value="1"/>
</dbReference>
<gene>
    <name evidence="5" type="ORF">LSALG_LOCUS3995</name>
</gene>
<dbReference type="InterPro" id="IPR029057">
    <property type="entry name" value="PRTase-like"/>
</dbReference>
<accession>A0AA35USG5</accession>
<dbReference type="EMBL" id="OX465086">
    <property type="protein sequence ID" value="CAI9263299.1"/>
    <property type="molecule type" value="Genomic_DNA"/>
</dbReference>
<proteinExistence type="inferred from homology"/>
<comment type="catalytic activity">
    <reaction evidence="3">
        <text>D-ribose 5-phosphate + ATP = 5-phospho-alpha-D-ribose 1-diphosphate + AMP + H(+)</text>
        <dbReference type="Rhea" id="RHEA:15609"/>
        <dbReference type="ChEBI" id="CHEBI:15378"/>
        <dbReference type="ChEBI" id="CHEBI:30616"/>
        <dbReference type="ChEBI" id="CHEBI:58017"/>
        <dbReference type="ChEBI" id="CHEBI:78346"/>
        <dbReference type="ChEBI" id="CHEBI:456215"/>
        <dbReference type="EC" id="2.7.6.1"/>
    </reaction>
</comment>
<dbReference type="GO" id="GO:0006164">
    <property type="term" value="P:purine nucleotide biosynthetic process"/>
    <property type="evidence" value="ECO:0007669"/>
    <property type="project" value="TreeGrafter"/>
</dbReference>
<dbReference type="Pfam" id="PF13793">
    <property type="entry name" value="Pribosyltran_N"/>
    <property type="match status" value="1"/>
</dbReference>
<dbReference type="Proteomes" id="UP001177003">
    <property type="component" value="Chromosome 0"/>
</dbReference>
<dbReference type="SMART" id="SM01400">
    <property type="entry name" value="Pribosyltran_N"/>
    <property type="match status" value="1"/>
</dbReference>
<sequence>MFSAFGFRGVTTSNNDFTDEDDEDDGLVVVDRDRRSYGSNTSSSNGLIELGSHQELRVTYVSRGFFCLRVIIAAIFAVVETMVNEGSYFDEAQFDSKMKELFPSTSLEWSIPDMYKDCFTTITDAQTINAIIVYFGYARADRKTQGRESIATKLVANLITEAGADRVLACDLHSGQSMWNLETVITYGSLHYWIWGPKLHVAQIFPHMALLPILGSGKWDSSP</sequence>
<dbReference type="GO" id="GO:0002189">
    <property type="term" value="C:ribose phosphate diphosphokinase complex"/>
    <property type="evidence" value="ECO:0007669"/>
    <property type="project" value="TreeGrafter"/>
</dbReference>
<dbReference type="SUPFAM" id="SSF53271">
    <property type="entry name" value="PRTase-like"/>
    <property type="match status" value="1"/>
</dbReference>
<dbReference type="GO" id="GO:0006015">
    <property type="term" value="P:5-phosphoribose 1-diphosphate biosynthetic process"/>
    <property type="evidence" value="ECO:0007669"/>
    <property type="project" value="TreeGrafter"/>
</dbReference>
<evidence type="ECO:0000256" key="3">
    <source>
        <dbReference type="ARBA" id="ARBA00049535"/>
    </source>
</evidence>
<dbReference type="GO" id="GO:0004749">
    <property type="term" value="F:ribose phosphate diphosphokinase activity"/>
    <property type="evidence" value="ECO:0007669"/>
    <property type="project" value="UniProtKB-EC"/>
</dbReference>
<dbReference type="Gene3D" id="3.40.50.2020">
    <property type="match status" value="1"/>
</dbReference>
<protein>
    <recommendedName>
        <fullName evidence="4">Ribose-phosphate pyrophosphokinase N-terminal domain-containing protein</fullName>
    </recommendedName>
</protein>
<evidence type="ECO:0000259" key="4">
    <source>
        <dbReference type="Pfam" id="PF13793"/>
    </source>
</evidence>
<dbReference type="InterPro" id="IPR005946">
    <property type="entry name" value="Rib-P_diPkinase"/>
</dbReference>
<dbReference type="PANTHER" id="PTHR10210:SF41">
    <property type="entry name" value="RIBOSE-PHOSPHATE PYROPHOSPHOKINASE 1, CHLOROPLASTIC"/>
    <property type="match status" value="1"/>
</dbReference>
<evidence type="ECO:0000256" key="2">
    <source>
        <dbReference type="ARBA" id="ARBA00022727"/>
    </source>
</evidence>
<dbReference type="AlphaFoldDB" id="A0AA35USG5"/>
<name>A0AA35USG5_LACSI</name>
<dbReference type="GO" id="GO:0000287">
    <property type="term" value="F:magnesium ion binding"/>
    <property type="evidence" value="ECO:0007669"/>
    <property type="project" value="InterPro"/>
</dbReference>